<dbReference type="PATRIC" id="fig|1123269.5.peg.2758"/>
<keyword evidence="3" id="KW-1185">Reference proteome</keyword>
<dbReference type="eggNOG" id="ENOG5033GDV">
    <property type="taxonomic scope" value="Bacteria"/>
</dbReference>
<name>W0A9D9_9SPHN</name>
<gene>
    <name evidence="2" type="ORF">NX02_14160</name>
</gene>
<dbReference type="KEGG" id="ssan:NX02_14160"/>
<protein>
    <submittedName>
        <fullName evidence="2">Uncharacterized protein</fullName>
    </submittedName>
</protein>
<sequence length="271" mass="27871">MLPIAGSLVAAMLLGAPLPALARTVIIKSIGPVAARYPRGMVLPDRVRIQLGRLDAITLLDDEGTRAFRGPIAITMPLPRNRYRARPVLAGFLRALSPSEVLSVLDRAPAPAPASGRRSRLGARRAAPSNIPAPAPAPALAPTPAGSLANLWLIDPQQSGTFCLPAADAATILDRWPGRPLHVAPVDGAPSIETIGAVGGIGWPVAAVPIVNGHSYALGDGGARRAVVRLVVLDGLGMEPAPAEVALKLASAGCDLQLERLAADAPINGPE</sequence>
<evidence type="ECO:0000256" key="1">
    <source>
        <dbReference type="SAM" id="MobiDB-lite"/>
    </source>
</evidence>
<reference evidence="2 3" key="1">
    <citation type="submission" date="2013-07" db="EMBL/GenBank/DDBJ databases">
        <title>Completed genome of Sphingomonas sanxanigenens NX02.</title>
        <authorList>
            <person name="Ma T."/>
            <person name="Huang H."/>
            <person name="Wu M."/>
            <person name="Li X."/>
            <person name="Li G."/>
        </authorList>
    </citation>
    <scope>NUCLEOTIDE SEQUENCE [LARGE SCALE GENOMIC DNA]</scope>
    <source>
        <strain evidence="2 3">NX02</strain>
    </source>
</reference>
<accession>W0A9D9</accession>
<evidence type="ECO:0000313" key="2">
    <source>
        <dbReference type="EMBL" id="AHE54519.1"/>
    </source>
</evidence>
<dbReference type="STRING" id="1123269.NX02_14160"/>
<dbReference type="Proteomes" id="UP000018851">
    <property type="component" value="Chromosome"/>
</dbReference>
<organism evidence="2 3">
    <name type="scientific">Sphingomonas sanxanigenens DSM 19645 = NX02</name>
    <dbReference type="NCBI Taxonomy" id="1123269"/>
    <lineage>
        <taxon>Bacteria</taxon>
        <taxon>Pseudomonadati</taxon>
        <taxon>Pseudomonadota</taxon>
        <taxon>Alphaproteobacteria</taxon>
        <taxon>Sphingomonadales</taxon>
        <taxon>Sphingomonadaceae</taxon>
        <taxon>Sphingomonas</taxon>
    </lineage>
</organism>
<dbReference type="AlphaFoldDB" id="W0A9D9"/>
<evidence type="ECO:0000313" key="3">
    <source>
        <dbReference type="Proteomes" id="UP000018851"/>
    </source>
</evidence>
<dbReference type="EMBL" id="CP006644">
    <property type="protein sequence ID" value="AHE54519.1"/>
    <property type="molecule type" value="Genomic_DNA"/>
</dbReference>
<proteinExistence type="predicted"/>
<feature type="region of interest" description="Disordered" evidence="1">
    <location>
        <begin position="108"/>
        <end position="136"/>
    </location>
</feature>
<dbReference type="HOGENOM" id="CLU_1097963_0_0_5"/>